<accession>A0A4Z2HCX8</accession>
<evidence type="ECO:0000313" key="1">
    <source>
        <dbReference type="EMBL" id="TNN62744.1"/>
    </source>
</evidence>
<organism evidence="1 2">
    <name type="scientific">Liparis tanakae</name>
    <name type="common">Tanaka's snailfish</name>
    <dbReference type="NCBI Taxonomy" id="230148"/>
    <lineage>
        <taxon>Eukaryota</taxon>
        <taxon>Metazoa</taxon>
        <taxon>Chordata</taxon>
        <taxon>Craniata</taxon>
        <taxon>Vertebrata</taxon>
        <taxon>Euteleostomi</taxon>
        <taxon>Actinopterygii</taxon>
        <taxon>Neopterygii</taxon>
        <taxon>Teleostei</taxon>
        <taxon>Neoteleostei</taxon>
        <taxon>Acanthomorphata</taxon>
        <taxon>Eupercaria</taxon>
        <taxon>Perciformes</taxon>
        <taxon>Cottioidei</taxon>
        <taxon>Cottales</taxon>
        <taxon>Liparidae</taxon>
        <taxon>Liparis</taxon>
    </lineage>
</organism>
<name>A0A4Z2HCX8_9TELE</name>
<keyword evidence="2" id="KW-1185">Reference proteome</keyword>
<gene>
    <name evidence="1" type="ORF">EYF80_026970</name>
</gene>
<protein>
    <submittedName>
        <fullName evidence="1">Uncharacterized protein</fullName>
    </submittedName>
</protein>
<dbReference type="Proteomes" id="UP000314294">
    <property type="component" value="Unassembled WGS sequence"/>
</dbReference>
<comment type="caution">
    <text evidence="1">The sequence shown here is derived from an EMBL/GenBank/DDBJ whole genome shotgun (WGS) entry which is preliminary data.</text>
</comment>
<dbReference type="EMBL" id="SRLO01000286">
    <property type="protein sequence ID" value="TNN62744.1"/>
    <property type="molecule type" value="Genomic_DNA"/>
</dbReference>
<dbReference type="AlphaFoldDB" id="A0A4Z2HCX8"/>
<reference evidence="1 2" key="1">
    <citation type="submission" date="2019-03" db="EMBL/GenBank/DDBJ databases">
        <title>First draft genome of Liparis tanakae, snailfish: a comprehensive survey of snailfish specific genes.</title>
        <authorList>
            <person name="Kim W."/>
            <person name="Song I."/>
            <person name="Jeong J.-H."/>
            <person name="Kim D."/>
            <person name="Kim S."/>
            <person name="Ryu S."/>
            <person name="Song J.Y."/>
            <person name="Lee S.K."/>
        </authorList>
    </citation>
    <scope>NUCLEOTIDE SEQUENCE [LARGE SCALE GENOMIC DNA]</scope>
    <source>
        <tissue evidence="1">Muscle</tissue>
    </source>
</reference>
<sequence length="75" mass="8294">MVSGCLWSPGERGGRPPVRWVLNRPSLPVHAVRYYPTSMKRPTPAFWVGGQKQLDACDVNSLDWQANSLGLTGDL</sequence>
<proteinExistence type="predicted"/>
<evidence type="ECO:0000313" key="2">
    <source>
        <dbReference type="Proteomes" id="UP000314294"/>
    </source>
</evidence>